<keyword evidence="2" id="KW-0863">Zinc-finger</keyword>
<feature type="compositionally biased region" description="Low complexity" evidence="4">
    <location>
        <begin position="95"/>
        <end position="116"/>
    </location>
</feature>
<evidence type="ECO:0000256" key="4">
    <source>
        <dbReference type="SAM" id="MobiDB-lite"/>
    </source>
</evidence>
<dbReference type="PROSITE" id="PS01359">
    <property type="entry name" value="ZF_PHD_1"/>
    <property type="match status" value="1"/>
</dbReference>
<dbReference type="InterPro" id="IPR013083">
    <property type="entry name" value="Znf_RING/FYVE/PHD"/>
</dbReference>
<reference evidence="6 7" key="1">
    <citation type="submission" date="2009-11" db="EMBL/GenBank/DDBJ databases">
        <title>Annotation of Allomyces macrogynus ATCC 38327.</title>
        <authorList>
            <consortium name="The Broad Institute Genome Sequencing Platform"/>
            <person name="Russ C."/>
            <person name="Cuomo C."/>
            <person name="Burger G."/>
            <person name="Gray M.W."/>
            <person name="Holland P.W.H."/>
            <person name="King N."/>
            <person name="Lang F.B.F."/>
            <person name="Roger A.J."/>
            <person name="Ruiz-Trillo I."/>
            <person name="Young S.K."/>
            <person name="Zeng Q."/>
            <person name="Gargeya S."/>
            <person name="Fitzgerald M."/>
            <person name="Haas B."/>
            <person name="Abouelleil A."/>
            <person name="Alvarado L."/>
            <person name="Arachchi H.M."/>
            <person name="Berlin A."/>
            <person name="Chapman S.B."/>
            <person name="Gearin G."/>
            <person name="Goldberg J."/>
            <person name="Griggs A."/>
            <person name="Gujja S."/>
            <person name="Hansen M."/>
            <person name="Heiman D."/>
            <person name="Howarth C."/>
            <person name="Larimer J."/>
            <person name="Lui A."/>
            <person name="MacDonald P.J.P."/>
            <person name="McCowen C."/>
            <person name="Montmayeur A."/>
            <person name="Murphy C."/>
            <person name="Neiman D."/>
            <person name="Pearson M."/>
            <person name="Priest M."/>
            <person name="Roberts A."/>
            <person name="Saif S."/>
            <person name="Shea T."/>
            <person name="Sisk P."/>
            <person name="Stolte C."/>
            <person name="Sykes S."/>
            <person name="Wortman J."/>
            <person name="Nusbaum C."/>
            <person name="Birren B."/>
        </authorList>
    </citation>
    <scope>NUCLEOTIDE SEQUENCE [LARGE SCALE GENOMIC DNA]</scope>
    <source>
        <strain evidence="6 7">ATCC 38327</strain>
    </source>
</reference>
<dbReference type="SUPFAM" id="SSF57903">
    <property type="entry name" value="FYVE/PHD zinc finger"/>
    <property type="match status" value="1"/>
</dbReference>
<evidence type="ECO:0000256" key="3">
    <source>
        <dbReference type="ARBA" id="ARBA00022833"/>
    </source>
</evidence>
<dbReference type="GO" id="GO:0008270">
    <property type="term" value="F:zinc ion binding"/>
    <property type="evidence" value="ECO:0007669"/>
    <property type="project" value="UniProtKB-KW"/>
</dbReference>
<evidence type="ECO:0000256" key="1">
    <source>
        <dbReference type="ARBA" id="ARBA00022723"/>
    </source>
</evidence>
<gene>
    <name evidence="6" type="ORF">AMAG_13570</name>
</gene>
<keyword evidence="3" id="KW-0862">Zinc</keyword>
<feature type="region of interest" description="Disordered" evidence="4">
    <location>
        <begin position="89"/>
        <end position="171"/>
    </location>
</feature>
<dbReference type="InterPro" id="IPR001965">
    <property type="entry name" value="Znf_PHD"/>
</dbReference>
<dbReference type="InterPro" id="IPR011011">
    <property type="entry name" value="Znf_FYVE_PHD"/>
</dbReference>
<proteinExistence type="predicted"/>
<sequence length="195" mass="20270">MTPPLTAVPASSAGALVDVGMADAGHDDEHFEVVCSCGQTHDLPGDVTVQCETCLTWQHVWCTPYSKAQIDEIVGYACEPCRAKERAAMPLPRRASTSRVSSSASSSASASSASSSDSEHGASMPRVTASRRGGGGSARGRRRKVVVDDVPAAAGRRGSRGTSSSAPATGVAATQAHIIIAPRWAQRWNRPTPSL</sequence>
<keyword evidence="7" id="KW-1185">Reference proteome</keyword>
<reference evidence="7" key="2">
    <citation type="submission" date="2009-11" db="EMBL/GenBank/DDBJ databases">
        <title>The Genome Sequence of Allomyces macrogynus strain ATCC 38327.</title>
        <authorList>
            <consortium name="The Broad Institute Genome Sequencing Platform"/>
            <person name="Russ C."/>
            <person name="Cuomo C."/>
            <person name="Shea T."/>
            <person name="Young S.K."/>
            <person name="Zeng Q."/>
            <person name="Koehrsen M."/>
            <person name="Haas B."/>
            <person name="Borodovsky M."/>
            <person name="Guigo R."/>
            <person name="Alvarado L."/>
            <person name="Berlin A."/>
            <person name="Borenstein D."/>
            <person name="Chen Z."/>
            <person name="Engels R."/>
            <person name="Freedman E."/>
            <person name="Gellesch M."/>
            <person name="Goldberg J."/>
            <person name="Griggs A."/>
            <person name="Gujja S."/>
            <person name="Heiman D."/>
            <person name="Hepburn T."/>
            <person name="Howarth C."/>
            <person name="Jen D."/>
            <person name="Larson L."/>
            <person name="Lewis B."/>
            <person name="Mehta T."/>
            <person name="Park D."/>
            <person name="Pearson M."/>
            <person name="Roberts A."/>
            <person name="Saif S."/>
            <person name="Shenoy N."/>
            <person name="Sisk P."/>
            <person name="Stolte C."/>
            <person name="Sykes S."/>
            <person name="Walk T."/>
            <person name="White J."/>
            <person name="Yandava C."/>
            <person name="Burger G."/>
            <person name="Gray M.W."/>
            <person name="Holland P.W.H."/>
            <person name="King N."/>
            <person name="Lang F.B.F."/>
            <person name="Roger A.J."/>
            <person name="Ruiz-Trillo I."/>
            <person name="Lander E."/>
            <person name="Nusbaum C."/>
        </authorList>
    </citation>
    <scope>NUCLEOTIDE SEQUENCE [LARGE SCALE GENOMIC DNA]</scope>
    <source>
        <strain evidence="7">ATCC 38327</strain>
    </source>
</reference>
<organism evidence="6 7">
    <name type="scientific">Allomyces macrogynus (strain ATCC 38327)</name>
    <name type="common">Allomyces javanicus var. macrogynus</name>
    <dbReference type="NCBI Taxonomy" id="578462"/>
    <lineage>
        <taxon>Eukaryota</taxon>
        <taxon>Fungi</taxon>
        <taxon>Fungi incertae sedis</taxon>
        <taxon>Blastocladiomycota</taxon>
        <taxon>Blastocladiomycetes</taxon>
        <taxon>Blastocladiales</taxon>
        <taxon>Blastocladiaceae</taxon>
        <taxon>Allomyces</taxon>
    </lineage>
</organism>
<dbReference type="Proteomes" id="UP000054350">
    <property type="component" value="Unassembled WGS sequence"/>
</dbReference>
<feature type="compositionally biased region" description="Low complexity" evidence="4">
    <location>
        <begin position="148"/>
        <end position="170"/>
    </location>
</feature>
<name>A0A0L0T252_ALLM3</name>
<evidence type="ECO:0000256" key="2">
    <source>
        <dbReference type="ARBA" id="ARBA00022771"/>
    </source>
</evidence>
<evidence type="ECO:0000313" key="7">
    <source>
        <dbReference type="Proteomes" id="UP000054350"/>
    </source>
</evidence>
<dbReference type="InterPro" id="IPR019786">
    <property type="entry name" value="Zinc_finger_PHD-type_CS"/>
</dbReference>
<dbReference type="AlphaFoldDB" id="A0A0L0T252"/>
<accession>A0A0L0T252</accession>
<dbReference type="Gene3D" id="3.30.40.10">
    <property type="entry name" value="Zinc/RING finger domain, C3HC4 (zinc finger)"/>
    <property type="match status" value="1"/>
</dbReference>
<dbReference type="OrthoDB" id="79252at2759"/>
<feature type="domain" description="Zinc finger PHD-type" evidence="5">
    <location>
        <begin position="34"/>
        <end position="82"/>
    </location>
</feature>
<dbReference type="SMART" id="SM00249">
    <property type="entry name" value="PHD"/>
    <property type="match status" value="1"/>
</dbReference>
<dbReference type="VEuPathDB" id="FungiDB:AMAG_13570"/>
<protein>
    <recommendedName>
        <fullName evidence="5">Zinc finger PHD-type domain-containing protein</fullName>
    </recommendedName>
</protein>
<evidence type="ECO:0000259" key="5">
    <source>
        <dbReference type="SMART" id="SM00249"/>
    </source>
</evidence>
<evidence type="ECO:0000313" key="6">
    <source>
        <dbReference type="EMBL" id="KNE68938.1"/>
    </source>
</evidence>
<dbReference type="EMBL" id="GG745358">
    <property type="protein sequence ID" value="KNE68938.1"/>
    <property type="molecule type" value="Genomic_DNA"/>
</dbReference>
<keyword evidence="1" id="KW-0479">Metal-binding</keyword>